<dbReference type="Proteomes" id="UP000324222">
    <property type="component" value="Unassembled WGS sequence"/>
</dbReference>
<keyword evidence="2" id="KW-1185">Reference proteome</keyword>
<sequence length="76" mass="9121">MTKDRVLYSFVLVITPVAYLLKEVELDIRGRFLSITDERQIAGMMDHDLQLPTQVLHTHFHLTLDMAWHTWQIWRE</sequence>
<comment type="caution">
    <text evidence="1">The sequence shown here is derived from an EMBL/GenBank/DDBJ whole genome shotgun (WGS) entry which is preliminary data.</text>
</comment>
<proteinExistence type="predicted"/>
<accession>A0A5B7CJK5</accession>
<dbReference type="AlphaFoldDB" id="A0A5B7CJK5"/>
<reference evidence="1 2" key="1">
    <citation type="submission" date="2019-05" db="EMBL/GenBank/DDBJ databases">
        <title>Another draft genome of Portunus trituberculatus and its Hox gene families provides insights of decapod evolution.</title>
        <authorList>
            <person name="Jeong J.-H."/>
            <person name="Song I."/>
            <person name="Kim S."/>
            <person name="Choi T."/>
            <person name="Kim D."/>
            <person name="Ryu S."/>
            <person name="Kim W."/>
        </authorList>
    </citation>
    <scope>NUCLEOTIDE SEQUENCE [LARGE SCALE GENOMIC DNA]</scope>
    <source>
        <tissue evidence="1">Muscle</tissue>
    </source>
</reference>
<gene>
    <name evidence="1" type="ORF">E2C01_001511</name>
</gene>
<protein>
    <submittedName>
        <fullName evidence="1">Uncharacterized protein</fullName>
    </submittedName>
</protein>
<evidence type="ECO:0000313" key="1">
    <source>
        <dbReference type="EMBL" id="MPC08914.1"/>
    </source>
</evidence>
<dbReference type="EMBL" id="VSRR010000048">
    <property type="protein sequence ID" value="MPC08914.1"/>
    <property type="molecule type" value="Genomic_DNA"/>
</dbReference>
<evidence type="ECO:0000313" key="2">
    <source>
        <dbReference type="Proteomes" id="UP000324222"/>
    </source>
</evidence>
<name>A0A5B7CJK5_PORTR</name>
<organism evidence="1 2">
    <name type="scientific">Portunus trituberculatus</name>
    <name type="common">Swimming crab</name>
    <name type="synonym">Neptunus trituberculatus</name>
    <dbReference type="NCBI Taxonomy" id="210409"/>
    <lineage>
        <taxon>Eukaryota</taxon>
        <taxon>Metazoa</taxon>
        <taxon>Ecdysozoa</taxon>
        <taxon>Arthropoda</taxon>
        <taxon>Crustacea</taxon>
        <taxon>Multicrustacea</taxon>
        <taxon>Malacostraca</taxon>
        <taxon>Eumalacostraca</taxon>
        <taxon>Eucarida</taxon>
        <taxon>Decapoda</taxon>
        <taxon>Pleocyemata</taxon>
        <taxon>Brachyura</taxon>
        <taxon>Eubrachyura</taxon>
        <taxon>Portunoidea</taxon>
        <taxon>Portunidae</taxon>
        <taxon>Portuninae</taxon>
        <taxon>Portunus</taxon>
    </lineage>
</organism>